<dbReference type="Gene3D" id="3.40.50.1820">
    <property type="entry name" value="alpha/beta hydrolase"/>
    <property type="match status" value="1"/>
</dbReference>
<dbReference type="KEGG" id="acom:CEW83_15940"/>
<organism evidence="2 3">
    <name type="scientific">Parazoarcus communis</name>
    <dbReference type="NCBI Taxonomy" id="41977"/>
    <lineage>
        <taxon>Bacteria</taxon>
        <taxon>Pseudomonadati</taxon>
        <taxon>Pseudomonadota</taxon>
        <taxon>Betaproteobacteria</taxon>
        <taxon>Rhodocyclales</taxon>
        <taxon>Zoogloeaceae</taxon>
        <taxon>Parazoarcus</taxon>
    </lineage>
</organism>
<feature type="signal peptide" evidence="1">
    <location>
        <begin position="1"/>
        <end position="26"/>
    </location>
</feature>
<dbReference type="AlphaFoldDB" id="A0A2U8GSG8"/>
<dbReference type="EMBL" id="CP022187">
    <property type="protein sequence ID" value="AWI76521.1"/>
    <property type="molecule type" value="Genomic_DNA"/>
</dbReference>
<proteinExistence type="predicted"/>
<dbReference type="Proteomes" id="UP000244930">
    <property type="component" value="Chromosome"/>
</dbReference>
<sequence length="219" mass="22897">MTLNTLSLPAAAGVAAPTLLVMLAGAYDKPADFIDAGFGAALHASGRAIDLVLVESDLAAVCDGSLATRVEAEIIAPRRAMYPHILTGGISIGGITALMHADLHPGGSDGLVLLAPYPGNRSITREIAAAGGLSAWQADDGLAANDERRGWRALRDAARTRTPPVWLGYGNDDRFSGGHALMAAVLPAAQICRIAGGHDWPTWLQLWQSYLPLHPLQAP</sequence>
<reference evidence="2 3" key="1">
    <citation type="submission" date="2017-06" db="EMBL/GenBank/DDBJ databases">
        <title>Azoarcus.</title>
        <authorList>
            <person name="Woo J.-H."/>
            <person name="Kim H.-S."/>
        </authorList>
    </citation>
    <scope>NUCLEOTIDE SEQUENCE [LARGE SCALE GENOMIC DNA]</scope>
    <source>
        <strain evidence="2 3">TSPY31</strain>
    </source>
</reference>
<evidence type="ECO:0008006" key="4">
    <source>
        <dbReference type="Google" id="ProtNLM"/>
    </source>
</evidence>
<protein>
    <recommendedName>
        <fullName evidence="4">Alpha/beta hydrolase</fullName>
    </recommendedName>
</protein>
<keyword evidence="3" id="KW-1185">Reference proteome</keyword>
<evidence type="ECO:0000313" key="3">
    <source>
        <dbReference type="Proteomes" id="UP000244930"/>
    </source>
</evidence>
<dbReference type="SUPFAM" id="SSF53474">
    <property type="entry name" value="alpha/beta-Hydrolases"/>
    <property type="match status" value="1"/>
</dbReference>
<feature type="chain" id="PRO_5016026683" description="Alpha/beta hydrolase" evidence="1">
    <location>
        <begin position="27"/>
        <end position="219"/>
    </location>
</feature>
<gene>
    <name evidence="2" type="ORF">CEW83_15940</name>
</gene>
<accession>A0A2U8GSG8</accession>
<evidence type="ECO:0000256" key="1">
    <source>
        <dbReference type="SAM" id="SignalP"/>
    </source>
</evidence>
<name>A0A2U8GSG8_9RHOO</name>
<dbReference type="InterPro" id="IPR029058">
    <property type="entry name" value="AB_hydrolase_fold"/>
</dbReference>
<dbReference type="RefSeq" id="WP_108950220.1">
    <property type="nucleotide sequence ID" value="NZ_CP022187.1"/>
</dbReference>
<keyword evidence="1" id="KW-0732">Signal</keyword>
<evidence type="ECO:0000313" key="2">
    <source>
        <dbReference type="EMBL" id="AWI76521.1"/>
    </source>
</evidence>